<evidence type="ECO:0000256" key="11">
    <source>
        <dbReference type="RuleBase" id="RU003783"/>
    </source>
</evidence>
<dbReference type="GO" id="GO:0006400">
    <property type="term" value="P:tRNA modification"/>
    <property type="evidence" value="ECO:0007669"/>
    <property type="project" value="TreeGrafter"/>
</dbReference>
<dbReference type="GO" id="GO:0052381">
    <property type="term" value="F:tRNA dimethylallyltransferase activity"/>
    <property type="evidence" value="ECO:0007669"/>
    <property type="project" value="UniProtKB-UniRule"/>
</dbReference>
<dbReference type="OrthoDB" id="9776390at2"/>
<keyword evidence="5 10" id="KW-0819">tRNA processing</keyword>
<evidence type="ECO:0000313" key="14">
    <source>
        <dbReference type="EMBL" id="OYQ43422.1"/>
    </source>
</evidence>
<sequence length="298" mass="34169">MKPNVYFVVGPTAIGKTAFAISLAKQLHTEIISADSRQFYRDMYIGTAVPSIDELAAVPHHFIQHKSIFDNYSVGDFEKEALVKIDELLKAFGSAVVVGGSGLYIEALIKGLDVFPDVPDAVRTEVRDLYQNEGLSAIQNRLQQLDSEYYNEVDLQNPQRILRALEVSLASEKPYSFWRNQNQVYRNFETKLLGLRTDRSLIYERINKRVDIMMADGLLEEAKDLYENRNLNALNTVGYKELFQCFDGEISLENAVEAIKMNTRRFAKRQLTYFQNRLSATWLDIQQLPNIEVLLKEL</sequence>
<dbReference type="SUPFAM" id="SSF52540">
    <property type="entry name" value="P-loop containing nucleoside triphosphate hydrolases"/>
    <property type="match status" value="2"/>
</dbReference>
<feature type="binding site" evidence="10">
    <location>
        <begin position="12"/>
        <end position="17"/>
    </location>
    <ligand>
        <name>substrate</name>
    </ligand>
</feature>
<feature type="binding site" evidence="10">
    <location>
        <begin position="10"/>
        <end position="17"/>
    </location>
    <ligand>
        <name>ATP</name>
        <dbReference type="ChEBI" id="CHEBI:30616"/>
    </ligand>
</feature>
<dbReference type="HAMAP" id="MF_00185">
    <property type="entry name" value="IPP_trans"/>
    <property type="match status" value="1"/>
</dbReference>
<keyword evidence="7 10" id="KW-0067">ATP-binding</keyword>
<dbReference type="InterPro" id="IPR027417">
    <property type="entry name" value="P-loop_NTPase"/>
</dbReference>
<feature type="region of interest" description="Interaction with substrate tRNA" evidence="10">
    <location>
        <begin position="35"/>
        <end position="38"/>
    </location>
</feature>
<comment type="caution">
    <text evidence="14">The sequence shown here is derived from an EMBL/GenBank/DDBJ whole genome shotgun (WGS) entry which is preliminary data.</text>
</comment>
<comment type="catalytic activity">
    <reaction evidence="9 10 11">
        <text>adenosine(37) in tRNA + dimethylallyl diphosphate = N(6)-dimethylallyladenosine(37) in tRNA + diphosphate</text>
        <dbReference type="Rhea" id="RHEA:26482"/>
        <dbReference type="Rhea" id="RHEA-COMP:10162"/>
        <dbReference type="Rhea" id="RHEA-COMP:10375"/>
        <dbReference type="ChEBI" id="CHEBI:33019"/>
        <dbReference type="ChEBI" id="CHEBI:57623"/>
        <dbReference type="ChEBI" id="CHEBI:74411"/>
        <dbReference type="ChEBI" id="CHEBI:74415"/>
        <dbReference type="EC" id="2.5.1.75"/>
    </reaction>
</comment>
<dbReference type="Gene3D" id="3.40.50.300">
    <property type="entry name" value="P-loop containing nucleotide triphosphate hydrolases"/>
    <property type="match status" value="1"/>
</dbReference>
<accession>A0A255ZPU5</accession>
<evidence type="ECO:0000256" key="13">
    <source>
        <dbReference type="RuleBase" id="RU003785"/>
    </source>
</evidence>
<evidence type="ECO:0000256" key="6">
    <source>
        <dbReference type="ARBA" id="ARBA00022741"/>
    </source>
</evidence>
<feature type="site" description="Interaction with substrate tRNA" evidence="10">
    <location>
        <position position="101"/>
    </location>
</feature>
<evidence type="ECO:0000256" key="9">
    <source>
        <dbReference type="ARBA" id="ARBA00049563"/>
    </source>
</evidence>
<evidence type="ECO:0000256" key="3">
    <source>
        <dbReference type="ARBA" id="ARBA00005842"/>
    </source>
</evidence>
<comment type="caution">
    <text evidence="10">Lacks conserved residue(s) required for the propagation of feature annotation.</text>
</comment>
<dbReference type="NCBIfam" id="TIGR00174">
    <property type="entry name" value="miaA"/>
    <property type="match status" value="1"/>
</dbReference>
<dbReference type="EMBL" id="NOXX01000204">
    <property type="protein sequence ID" value="OYQ43422.1"/>
    <property type="molecule type" value="Genomic_DNA"/>
</dbReference>
<dbReference type="Pfam" id="PF01715">
    <property type="entry name" value="IPPT"/>
    <property type="match status" value="1"/>
</dbReference>
<dbReference type="GO" id="GO:0005524">
    <property type="term" value="F:ATP binding"/>
    <property type="evidence" value="ECO:0007669"/>
    <property type="project" value="UniProtKB-UniRule"/>
</dbReference>
<keyword evidence="8 10" id="KW-0460">Magnesium</keyword>
<dbReference type="PANTHER" id="PTHR11088:SF60">
    <property type="entry name" value="TRNA DIMETHYLALLYLTRANSFERASE"/>
    <property type="match status" value="1"/>
</dbReference>
<comment type="function">
    <text evidence="2 10 12">Catalyzes the transfer of a dimethylallyl group onto the adenine at position 37 in tRNAs that read codons beginning with uridine, leading to the formation of N6-(dimethylallyl)adenosine (i(6)A).</text>
</comment>
<gene>
    <name evidence="10" type="primary">miaA</name>
    <name evidence="14" type="ORF">CHX27_10100</name>
</gene>
<evidence type="ECO:0000256" key="8">
    <source>
        <dbReference type="ARBA" id="ARBA00022842"/>
    </source>
</evidence>
<dbReference type="InterPro" id="IPR039657">
    <property type="entry name" value="Dimethylallyltransferase"/>
</dbReference>
<reference evidence="14 15" key="1">
    <citation type="submission" date="2017-07" db="EMBL/GenBank/DDBJ databases">
        <title>Flavobacterium cyanobacteriorum sp. nov., isolated from cyanobacterial aggregates in a eutrophic lake.</title>
        <authorList>
            <person name="Cai H."/>
        </authorList>
    </citation>
    <scope>NUCLEOTIDE SEQUENCE [LARGE SCALE GENOMIC DNA]</scope>
    <source>
        <strain evidence="14 15">TH167</strain>
    </source>
</reference>
<evidence type="ECO:0000256" key="2">
    <source>
        <dbReference type="ARBA" id="ARBA00003213"/>
    </source>
</evidence>
<dbReference type="AlphaFoldDB" id="A0A255ZPU5"/>
<dbReference type="RefSeq" id="WP_094486658.1">
    <property type="nucleotide sequence ID" value="NZ_NOXX01000204.1"/>
</dbReference>
<evidence type="ECO:0000256" key="10">
    <source>
        <dbReference type="HAMAP-Rule" id="MF_00185"/>
    </source>
</evidence>
<feature type="region of interest" description="Interaction with substrate tRNA" evidence="10">
    <location>
        <begin position="159"/>
        <end position="163"/>
    </location>
</feature>
<dbReference type="Proteomes" id="UP000216035">
    <property type="component" value="Unassembled WGS sequence"/>
</dbReference>
<evidence type="ECO:0000313" key="15">
    <source>
        <dbReference type="Proteomes" id="UP000216035"/>
    </source>
</evidence>
<evidence type="ECO:0000256" key="5">
    <source>
        <dbReference type="ARBA" id="ARBA00022694"/>
    </source>
</evidence>
<proteinExistence type="inferred from homology"/>
<dbReference type="InterPro" id="IPR018022">
    <property type="entry name" value="IPT"/>
</dbReference>
<comment type="subunit">
    <text evidence="10">Monomer.</text>
</comment>
<dbReference type="Gene3D" id="1.10.20.140">
    <property type="match status" value="1"/>
</dbReference>
<keyword evidence="15" id="KW-1185">Reference proteome</keyword>
<dbReference type="PANTHER" id="PTHR11088">
    <property type="entry name" value="TRNA DIMETHYLALLYLTRANSFERASE"/>
    <property type="match status" value="1"/>
</dbReference>
<evidence type="ECO:0000256" key="12">
    <source>
        <dbReference type="RuleBase" id="RU003784"/>
    </source>
</evidence>
<comment type="cofactor">
    <cofactor evidence="1 10">
        <name>Mg(2+)</name>
        <dbReference type="ChEBI" id="CHEBI:18420"/>
    </cofactor>
</comment>
<organism evidence="14 15">
    <name type="scientific">Flavobacterium aurantiibacter</name>
    <dbReference type="NCBI Taxonomy" id="2023067"/>
    <lineage>
        <taxon>Bacteria</taxon>
        <taxon>Pseudomonadati</taxon>
        <taxon>Bacteroidota</taxon>
        <taxon>Flavobacteriia</taxon>
        <taxon>Flavobacteriales</taxon>
        <taxon>Flavobacteriaceae</taxon>
        <taxon>Flavobacterium</taxon>
    </lineage>
</organism>
<name>A0A255ZPU5_9FLAO</name>
<evidence type="ECO:0000256" key="1">
    <source>
        <dbReference type="ARBA" id="ARBA00001946"/>
    </source>
</evidence>
<keyword evidence="4 10" id="KW-0808">Transferase</keyword>
<dbReference type="EC" id="2.5.1.75" evidence="10"/>
<evidence type="ECO:0000256" key="4">
    <source>
        <dbReference type="ARBA" id="ARBA00022679"/>
    </source>
</evidence>
<protein>
    <recommendedName>
        <fullName evidence="10">tRNA dimethylallyltransferase</fullName>
        <ecNumber evidence="10">2.5.1.75</ecNumber>
    </recommendedName>
    <alternativeName>
        <fullName evidence="10">Dimethylallyl diphosphate:tRNA dimethylallyltransferase</fullName>
        <shortName evidence="10">DMAPP:tRNA dimethylallyltransferase</shortName>
        <shortName evidence="10">DMATase</shortName>
    </alternativeName>
    <alternativeName>
        <fullName evidence="10">Isopentenyl-diphosphate:tRNA isopentenyltransferase</fullName>
        <shortName evidence="10">IPP transferase</shortName>
        <shortName evidence="10">IPPT</shortName>
        <shortName evidence="10">IPTase</shortName>
    </alternativeName>
</protein>
<feature type="site" description="Interaction with substrate tRNA" evidence="10">
    <location>
        <position position="123"/>
    </location>
</feature>
<comment type="similarity">
    <text evidence="3 10 13">Belongs to the IPP transferase family.</text>
</comment>
<evidence type="ECO:0000256" key="7">
    <source>
        <dbReference type="ARBA" id="ARBA00022840"/>
    </source>
</evidence>
<keyword evidence="6 10" id="KW-0547">Nucleotide-binding</keyword>